<dbReference type="RefSeq" id="WP_115751909.1">
    <property type="nucleotide sequence ID" value="NZ_LARY01000001.1"/>
</dbReference>
<evidence type="ECO:0000256" key="2">
    <source>
        <dbReference type="SAM" id="SignalP"/>
    </source>
</evidence>
<dbReference type="InterPro" id="IPR021759">
    <property type="entry name" value="WxLIP_HBD"/>
</dbReference>
<evidence type="ECO:0000313" key="6">
    <source>
        <dbReference type="Proteomes" id="UP000257055"/>
    </source>
</evidence>
<feature type="signal peptide" evidence="2">
    <location>
        <begin position="1"/>
        <end position="28"/>
    </location>
</feature>
<feature type="transmembrane region" description="Helical" evidence="1">
    <location>
        <begin position="312"/>
        <end position="333"/>
    </location>
</feature>
<evidence type="ECO:0000313" key="5">
    <source>
        <dbReference type="EMBL" id="RDX02235.1"/>
    </source>
</evidence>
<evidence type="ECO:0000256" key="1">
    <source>
        <dbReference type="SAM" id="Phobius"/>
    </source>
</evidence>
<dbReference type="EMBL" id="LARY01000001">
    <property type="protein sequence ID" value="RDX02235.1"/>
    <property type="molecule type" value="Genomic_DNA"/>
</dbReference>
<protein>
    <submittedName>
        <fullName evidence="5">Cell surface protein</fullName>
    </submittedName>
</protein>
<keyword evidence="6" id="KW-1185">Reference proteome</keyword>
<dbReference type="InterPro" id="IPR010317">
    <property type="entry name" value="WxLIP_PGBD"/>
</dbReference>
<feature type="domain" description="WxL Interacting Protein host binding" evidence="4">
    <location>
        <begin position="165"/>
        <end position="300"/>
    </location>
</feature>
<evidence type="ECO:0000259" key="3">
    <source>
        <dbReference type="Pfam" id="PF06030"/>
    </source>
</evidence>
<dbReference type="Pfam" id="PF11797">
    <property type="entry name" value="WxLIP_HBD"/>
    <property type="match status" value="1"/>
</dbReference>
<evidence type="ECO:0000259" key="4">
    <source>
        <dbReference type="Pfam" id="PF11797"/>
    </source>
</evidence>
<reference evidence="6" key="1">
    <citation type="submission" date="2015-04" db="EMBL/GenBank/DDBJ databases">
        <authorList>
            <person name="Schardt J."/>
            <person name="Mueller-Herbst S."/>
            <person name="Scherer S."/>
            <person name="Huptas C."/>
        </authorList>
    </citation>
    <scope>NUCLEOTIDE SEQUENCE [LARGE SCALE GENOMIC DNA]</scope>
    <source>
        <strain evidence="6">Kiel-L1</strain>
    </source>
</reference>
<dbReference type="AlphaFoldDB" id="A0A3D8TTM3"/>
<dbReference type="Proteomes" id="UP000257055">
    <property type="component" value="Unassembled WGS sequence"/>
</dbReference>
<organism evidence="5 6">
    <name type="scientific">Listeria kieliensis</name>
    <dbReference type="NCBI Taxonomy" id="1621700"/>
    <lineage>
        <taxon>Bacteria</taxon>
        <taxon>Bacillati</taxon>
        <taxon>Bacillota</taxon>
        <taxon>Bacilli</taxon>
        <taxon>Bacillales</taxon>
        <taxon>Listeriaceae</taxon>
        <taxon>Listeria</taxon>
    </lineage>
</organism>
<feature type="chain" id="PRO_5017711645" evidence="2">
    <location>
        <begin position="29"/>
        <end position="341"/>
    </location>
</feature>
<keyword evidence="2" id="KW-0732">Signal</keyword>
<keyword evidence="1" id="KW-0812">Transmembrane</keyword>
<keyword evidence="1" id="KW-0472">Membrane</keyword>
<sequence>MKRKIIGIVGAFAAVFLVCGAFQSTVKAATSMPYSVSAVLPDNQMDKTKTYFDLKMRPGEKQMIEVELTNAADRDITVEMSANTAITNDNGIVDYSYMGHKFDKTLKHPFSSLAKMGRETTIPKQSSKRVQVALTMPENGFKGTILGGLRFNEKEAENAKQKKASGVQIENKYAFVVGVVLQESDEKSKENFDLGNIKPSQVNFRNVLKANVQNKAALIVPEMEIKAYVTKKGGKKVLFETNKEHLRMAPNSNFNYGISWDNKPFKPGKYTLHMQLKASDKTWKWKKDFEIERKEAKKFNDRAVELEKDYTMYYIIGGAILVLILLVVVYLLGRRSRRTKS</sequence>
<comment type="caution">
    <text evidence="5">The sequence shown here is derived from an EMBL/GenBank/DDBJ whole genome shotgun (WGS) entry which is preliminary data.</text>
</comment>
<accession>A0A3D8TTM3</accession>
<proteinExistence type="predicted"/>
<feature type="domain" description="WxL Interacting Protein peptidoglycan binding" evidence="3">
    <location>
        <begin position="34"/>
        <end position="152"/>
    </location>
</feature>
<gene>
    <name evidence="5" type="ORF">UR08_01525</name>
</gene>
<dbReference type="Pfam" id="PF06030">
    <property type="entry name" value="WxLIP_PGBD"/>
    <property type="match status" value="1"/>
</dbReference>
<name>A0A3D8TTM3_9LIST</name>
<keyword evidence="1" id="KW-1133">Transmembrane helix</keyword>